<dbReference type="AlphaFoldDB" id="A0A9E8M1C1"/>
<organism evidence="2 3">
    <name type="scientific">Fervidibacillus halotolerans</name>
    <dbReference type="NCBI Taxonomy" id="2980027"/>
    <lineage>
        <taxon>Bacteria</taxon>
        <taxon>Bacillati</taxon>
        <taxon>Bacillota</taxon>
        <taxon>Bacilli</taxon>
        <taxon>Bacillales</taxon>
        <taxon>Bacillaceae</taxon>
        <taxon>Fervidibacillus</taxon>
    </lineage>
</organism>
<dbReference type="InterPro" id="IPR022742">
    <property type="entry name" value="Hydrolase_4"/>
</dbReference>
<sequence>MEEKTRWLKVDDGVEIFIKSWESTQKPKAIIQIAHGMAEHIERYHEFAKFFVTKGFLVVGNDHRGHGKTGEKEGRLGYLADEEGFERAVDDLRAVNLMIKEEFPKARIFLMGHSMGSFFVRRYIQKYANSIHGAIISGTGGNPRIGGKIGKWIAKREIKKRGRMAESPTIQRLIFGSYNKKFKDDSSPFAWLTRDTEIVKTYMNDPFCGFTCTSGFFYDLFTGLETIHQDENIRKIPNDFPMFIFSGEQDPVGGNTKGVKKVIRQYEKNGLTNIQSMFFPKGRHEMLNELNKEDVYEHIFHWIENQIK</sequence>
<evidence type="ECO:0000313" key="3">
    <source>
        <dbReference type="Proteomes" id="UP001164726"/>
    </source>
</evidence>
<dbReference type="RefSeq" id="WP_275421596.1">
    <property type="nucleotide sequence ID" value="NZ_CP106877.1"/>
</dbReference>
<dbReference type="InterPro" id="IPR029058">
    <property type="entry name" value="AB_hydrolase_fold"/>
</dbReference>
<dbReference type="Proteomes" id="UP001164726">
    <property type="component" value="Chromosome"/>
</dbReference>
<dbReference type="SUPFAM" id="SSF53474">
    <property type="entry name" value="alpha/beta-Hydrolases"/>
    <property type="match status" value="1"/>
</dbReference>
<keyword evidence="3" id="KW-1185">Reference proteome</keyword>
<name>A0A9E8M1C1_9BACI</name>
<dbReference type="InterPro" id="IPR051044">
    <property type="entry name" value="MAG_DAG_Lipase"/>
</dbReference>
<reference evidence="2" key="1">
    <citation type="submission" date="2022-09" db="EMBL/GenBank/DDBJ databases">
        <title>Complete Genomes of Fervidibacillus albus and Fervidibacillus halotolerans isolated from tidal flat sediments.</title>
        <authorList>
            <person name="Kwon K.K."/>
            <person name="Yang S.-H."/>
            <person name="Park M.J."/>
            <person name="Oh H.-M."/>
        </authorList>
    </citation>
    <scope>NUCLEOTIDE SEQUENCE</scope>
    <source>
        <strain evidence="2">MEBiC13594</strain>
    </source>
</reference>
<dbReference type="Gene3D" id="3.40.50.1820">
    <property type="entry name" value="alpha/beta hydrolase"/>
    <property type="match status" value="1"/>
</dbReference>
<evidence type="ECO:0000313" key="2">
    <source>
        <dbReference type="EMBL" id="WAA13429.1"/>
    </source>
</evidence>
<feature type="domain" description="Serine aminopeptidase S33" evidence="1">
    <location>
        <begin position="25"/>
        <end position="290"/>
    </location>
</feature>
<proteinExistence type="predicted"/>
<gene>
    <name evidence="2" type="ORF">OE105_04775</name>
</gene>
<dbReference type="EMBL" id="CP106877">
    <property type="protein sequence ID" value="WAA13429.1"/>
    <property type="molecule type" value="Genomic_DNA"/>
</dbReference>
<dbReference type="Pfam" id="PF12146">
    <property type="entry name" value="Hydrolase_4"/>
    <property type="match status" value="1"/>
</dbReference>
<dbReference type="KEGG" id="fhl:OE105_04775"/>
<accession>A0A9E8M1C1</accession>
<protein>
    <submittedName>
        <fullName evidence="2">Lysophospholipase</fullName>
    </submittedName>
</protein>
<evidence type="ECO:0000259" key="1">
    <source>
        <dbReference type="Pfam" id="PF12146"/>
    </source>
</evidence>
<dbReference type="PANTHER" id="PTHR11614">
    <property type="entry name" value="PHOSPHOLIPASE-RELATED"/>
    <property type="match status" value="1"/>
</dbReference>